<dbReference type="EMBL" id="JACRWC010000107">
    <property type="protein sequence ID" value="MBC6000076.1"/>
    <property type="molecule type" value="Genomic_DNA"/>
</dbReference>
<dbReference type="Pfam" id="PF00158">
    <property type="entry name" value="Sigma54_activat"/>
    <property type="match status" value="1"/>
</dbReference>
<dbReference type="PROSITE" id="PS00675">
    <property type="entry name" value="SIGMA54_INTERACT_1"/>
    <property type="match status" value="1"/>
</dbReference>
<dbReference type="SMART" id="SM00382">
    <property type="entry name" value="AAA"/>
    <property type="match status" value="1"/>
</dbReference>
<dbReference type="InterPro" id="IPR002078">
    <property type="entry name" value="Sigma_54_int"/>
</dbReference>
<dbReference type="Gene3D" id="1.10.10.60">
    <property type="entry name" value="Homeodomain-like"/>
    <property type="match status" value="1"/>
</dbReference>
<dbReference type="RefSeq" id="WP_249287419.1">
    <property type="nucleotide sequence ID" value="NZ_JACRWC010000107.1"/>
</dbReference>
<dbReference type="InterPro" id="IPR000700">
    <property type="entry name" value="PAS-assoc_C"/>
</dbReference>
<evidence type="ECO:0000256" key="2">
    <source>
        <dbReference type="ARBA" id="ARBA00022797"/>
    </source>
</evidence>
<keyword evidence="5" id="KW-0804">Transcription</keyword>
<dbReference type="SUPFAM" id="SSF52540">
    <property type="entry name" value="P-loop containing nucleoside triphosphate hydrolases"/>
    <property type="match status" value="1"/>
</dbReference>
<dbReference type="Pfam" id="PF13426">
    <property type="entry name" value="PAS_9"/>
    <property type="match status" value="1"/>
</dbReference>
<dbReference type="Pfam" id="PF18024">
    <property type="entry name" value="HTH_50"/>
    <property type="match status" value="1"/>
</dbReference>
<dbReference type="GO" id="GO:0006355">
    <property type="term" value="P:regulation of DNA-templated transcription"/>
    <property type="evidence" value="ECO:0007669"/>
    <property type="project" value="InterPro"/>
</dbReference>
<dbReference type="InterPro" id="IPR000014">
    <property type="entry name" value="PAS"/>
</dbReference>
<dbReference type="CDD" id="cd00130">
    <property type="entry name" value="PAS"/>
    <property type="match status" value="1"/>
</dbReference>
<dbReference type="Gene3D" id="3.40.50.300">
    <property type="entry name" value="P-loop containing nucleotide triphosphate hydrolases"/>
    <property type="match status" value="1"/>
</dbReference>
<dbReference type="InterPro" id="IPR025662">
    <property type="entry name" value="Sigma_54_int_dom_ATP-bd_1"/>
</dbReference>
<sequence>MAYNIMETIKLHDLLPILDGVSDAVFIDDGAGHCVWCNSACEELYQISSSGTRGKHVKDLEKMGIFAPSVTRRVLEENREITIIHENKNGKKLLTTGTPVYNSKQEISLIITVSRDITQLTSKQDPSDADAGTVLPLNDIDGIEAPGGDIISSSQSMHNVMTLTKRLASVNTTVLITGESGVGKGLIAKQLHEEGNRCEGPFVTVNCGAIPDNLIESELFGYAPGAFTGSRSDGKKGLFEVAQSGTIFLDEISELPLNMQVKLLRVIQEREITPVGGVKPIPIDVRIVSATNRDLQDLVRQDKFREDLYYRLNVVPITVPPLRDRPEDILPLIQSNLHKYNENLREHKVLSSEALTVLLKYPWPGNVRELQNIIERLIITTNDDVISEENLPIFIKQEAETNANTKTDLSLAAAMEKAERDILSNALTNYKSTRAIAKVLQVSQPTIVRKLHKYGLSGSEQ</sequence>
<dbReference type="InterPro" id="IPR035965">
    <property type="entry name" value="PAS-like_dom_sf"/>
</dbReference>
<dbReference type="InterPro" id="IPR003593">
    <property type="entry name" value="AAA+_ATPase"/>
</dbReference>
<evidence type="ECO:0000259" key="8">
    <source>
        <dbReference type="PROSITE" id="PS50113"/>
    </source>
</evidence>
<dbReference type="InterPro" id="IPR030828">
    <property type="entry name" value="HTH_TyrR"/>
</dbReference>
<dbReference type="Gene3D" id="3.30.450.20">
    <property type="entry name" value="PAS domain"/>
    <property type="match status" value="1"/>
</dbReference>
<evidence type="ECO:0000313" key="10">
    <source>
        <dbReference type="Proteomes" id="UP000644115"/>
    </source>
</evidence>
<comment type="caution">
    <text evidence="9">The sequence shown here is derived from an EMBL/GenBank/DDBJ whole genome shotgun (WGS) entry which is preliminary data.</text>
</comment>
<evidence type="ECO:0000256" key="4">
    <source>
        <dbReference type="ARBA" id="ARBA00023015"/>
    </source>
</evidence>
<dbReference type="Gene3D" id="1.10.8.60">
    <property type="match status" value="1"/>
</dbReference>
<accession>A0A923NFD6</accession>
<reference evidence="9" key="1">
    <citation type="submission" date="2020-08" db="EMBL/GenBank/DDBJ databases">
        <authorList>
            <person name="Liu C."/>
            <person name="Sun Q."/>
        </authorList>
    </citation>
    <scope>NUCLEOTIDE SEQUENCE</scope>
    <source>
        <strain evidence="9">BX16</strain>
    </source>
</reference>
<dbReference type="InterPro" id="IPR027417">
    <property type="entry name" value="P-loop_NTPase"/>
</dbReference>
<dbReference type="GO" id="GO:0003677">
    <property type="term" value="F:DNA binding"/>
    <property type="evidence" value="ECO:0007669"/>
    <property type="project" value="UniProtKB-KW"/>
</dbReference>
<dbReference type="CDD" id="cd00009">
    <property type="entry name" value="AAA"/>
    <property type="match status" value="1"/>
</dbReference>
<gene>
    <name evidence="9" type="ORF">H8876_08700</name>
</gene>
<dbReference type="NCBIfam" id="TIGR04381">
    <property type="entry name" value="HTH_TypR"/>
    <property type="match status" value="1"/>
</dbReference>
<protein>
    <recommendedName>
        <fullName evidence="6">HTH-type transcriptional regulatory protein TyrR</fullName>
    </recommendedName>
</protein>
<dbReference type="PANTHER" id="PTHR32071:SF57">
    <property type="entry name" value="C4-DICARBOXYLATE TRANSPORT TRANSCRIPTIONAL REGULATORY PROTEIN DCTD"/>
    <property type="match status" value="1"/>
</dbReference>
<feature type="domain" description="Sigma-54 factor interaction" evidence="7">
    <location>
        <begin position="150"/>
        <end position="379"/>
    </location>
</feature>
<dbReference type="AlphaFoldDB" id="A0A923NFD6"/>
<dbReference type="GO" id="GO:0005524">
    <property type="term" value="F:ATP binding"/>
    <property type="evidence" value="ECO:0007669"/>
    <property type="project" value="UniProtKB-KW"/>
</dbReference>
<feature type="domain" description="PAC" evidence="8">
    <location>
        <begin position="77"/>
        <end position="129"/>
    </location>
</feature>
<dbReference type="SUPFAM" id="SSF46689">
    <property type="entry name" value="Homeodomain-like"/>
    <property type="match status" value="1"/>
</dbReference>
<evidence type="ECO:0000256" key="3">
    <source>
        <dbReference type="ARBA" id="ARBA00022840"/>
    </source>
</evidence>
<evidence type="ECO:0000256" key="6">
    <source>
        <dbReference type="ARBA" id="ARBA00029500"/>
    </source>
</evidence>
<dbReference type="InterPro" id="IPR025944">
    <property type="entry name" value="Sigma_54_int_dom_CS"/>
</dbReference>
<dbReference type="PROSITE" id="PS50045">
    <property type="entry name" value="SIGMA54_INTERACT_4"/>
    <property type="match status" value="1"/>
</dbReference>
<keyword evidence="3" id="KW-0067">ATP-binding</keyword>
<dbReference type="PROSITE" id="PS50113">
    <property type="entry name" value="PAC"/>
    <property type="match status" value="1"/>
</dbReference>
<dbReference type="InterPro" id="IPR009057">
    <property type="entry name" value="Homeodomain-like_sf"/>
</dbReference>
<keyword evidence="4" id="KW-0805">Transcription regulation</keyword>
<dbReference type="PROSITE" id="PS00688">
    <property type="entry name" value="SIGMA54_INTERACT_3"/>
    <property type="match status" value="1"/>
</dbReference>
<keyword evidence="1" id="KW-0547">Nucleotide-binding</keyword>
<keyword evidence="10" id="KW-1185">Reference proteome</keyword>
<keyword evidence="2" id="KW-0058">Aromatic hydrocarbons catabolism</keyword>
<dbReference type="InterPro" id="IPR058031">
    <property type="entry name" value="AAA_lid_NorR"/>
</dbReference>
<proteinExistence type="predicted"/>
<dbReference type="Proteomes" id="UP000644115">
    <property type="component" value="Unassembled WGS sequence"/>
</dbReference>
<evidence type="ECO:0000256" key="5">
    <source>
        <dbReference type="ARBA" id="ARBA00023163"/>
    </source>
</evidence>
<evidence type="ECO:0000259" key="7">
    <source>
        <dbReference type="PROSITE" id="PS50045"/>
    </source>
</evidence>
<evidence type="ECO:0000313" key="9">
    <source>
        <dbReference type="EMBL" id="MBC6000076.1"/>
    </source>
</evidence>
<organism evidence="9 10">
    <name type="scientific">Lentihominibacter faecis</name>
    <dbReference type="NCBI Taxonomy" id="2764712"/>
    <lineage>
        <taxon>Bacteria</taxon>
        <taxon>Bacillati</taxon>
        <taxon>Bacillota</taxon>
        <taxon>Clostridia</taxon>
        <taxon>Peptostreptococcales</taxon>
        <taxon>Anaerovoracaceae</taxon>
        <taxon>Lentihominibacter</taxon>
    </lineage>
</organism>
<dbReference type="FunFam" id="3.40.50.300:FF:000006">
    <property type="entry name" value="DNA-binding transcriptional regulator NtrC"/>
    <property type="match status" value="1"/>
</dbReference>
<name>A0A923NFD6_9FIRM</name>
<dbReference type="SUPFAM" id="SSF55785">
    <property type="entry name" value="PYP-like sensor domain (PAS domain)"/>
    <property type="match status" value="1"/>
</dbReference>
<dbReference type="Pfam" id="PF25601">
    <property type="entry name" value="AAA_lid_14"/>
    <property type="match status" value="1"/>
</dbReference>
<evidence type="ECO:0000256" key="1">
    <source>
        <dbReference type="ARBA" id="ARBA00022741"/>
    </source>
</evidence>
<dbReference type="PANTHER" id="PTHR32071">
    <property type="entry name" value="TRANSCRIPTIONAL REGULATORY PROTEIN"/>
    <property type="match status" value="1"/>
</dbReference>